<dbReference type="VEuPathDB" id="PlasmoDB:PY17X_0319400"/>
<evidence type="ECO:0000313" key="2">
    <source>
        <dbReference type="EMBL" id="CDU16378.1"/>
    </source>
</evidence>
<reference evidence="2" key="2">
    <citation type="submission" date="2014-05" db="EMBL/GenBank/DDBJ databases">
        <authorList>
            <person name="Aslett A.Martin."/>
            <person name="De Silva Nishadi"/>
        </authorList>
    </citation>
    <scope>NUCLEOTIDE SEQUENCE</scope>
    <source>
        <strain evidence="2">YM</strain>
    </source>
</reference>
<reference evidence="4 5" key="1">
    <citation type="journal article" date="2014" name="BMC Biol.">
        <title>A comprehensive evaluation of rodent malaria parasite genomes and gene expression.</title>
        <authorList>
            <person name="Otto T.D."/>
            <person name="Bohme U."/>
            <person name="Jackson A.P."/>
            <person name="Hunt M."/>
            <person name="Franke-Fayard B."/>
            <person name="Hoeijmakers W.A."/>
            <person name="Religa A.A."/>
            <person name="Robertson L."/>
            <person name="Sanders M."/>
            <person name="Ogun S.A."/>
            <person name="Cunningham D."/>
            <person name="Erhart A."/>
            <person name="Billker O."/>
            <person name="Khan S.M."/>
            <person name="Stunnenberg H.G."/>
            <person name="Langhorne J."/>
            <person name="Holder A.A."/>
            <person name="Waters A.P."/>
            <person name="Newbold C.I."/>
            <person name="Pain A."/>
            <person name="Berriman M."/>
            <person name="Janse C.J."/>
        </authorList>
    </citation>
    <scope>NUCLEOTIDE SEQUENCE [LARGE SCALE GENOMIC DNA]</scope>
    <source>
        <strain evidence="3 4">17X</strain>
        <strain evidence="2 5">YM</strain>
    </source>
</reference>
<dbReference type="KEGG" id="pyo:PY17X_0319400"/>
<evidence type="ECO:0000313" key="3">
    <source>
        <dbReference type="EMBL" id="VTZ72713.1"/>
    </source>
</evidence>
<dbReference type="Proteomes" id="UP000072904">
    <property type="component" value="Chromosome 3"/>
</dbReference>
<dbReference type="EMBL" id="LK934631">
    <property type="protein sequence ID" value="CDU16378.1"/>
    <property type="molecule type" value="Genomic_DNA"/>
</dbReference>
<accession>A0A077Y136</accession>
<dbReference type="Proteomes" id="UP000072874">
    <property type="component" value="Chromosome 3"/>
</dbReference>
<evidence type="ECO:0000256" key="1">
    <source>
        <dbReference type="SAM" id="Phobius"/>
    </source>
</evidence>
<dbReference type="NCBIfam" id="TIGR01590">
    <property type="entry name" value="yir-bir-cir_Pla"/>
    <property type="match status" value="1"/>
</dbReference>
<dbReference type="InterPro" id="IPR006477">
    <property type="entry name" value="Yir_bir_cir"/>
</dbReference>
<gene>
    <name evidence="3" type="ORF">PY17X_0319400</name>
    <name evidence="2" type="ORF">PYYM_0319300</name>
</gene>
<organism evidence="2 5">
    <name type="scientific">Plasmodium yoelii</name>
    <dbReference type="NCBI Taxonomy" id="5861"/>
    <lineage>
        <taxon>Eukaryota</taxon>
        <taxon>Sar</taxon>
        <taxon>Alveolata</taxon>
        <taxon>Apicomplexa</taxon>
        <taxon>Aconoidasida</taxon>
        <taxon>Haemosporida</taxon>
        <taxon>Plasmodiidae</taxon>
        <taxon>Plasmodium</taxon>
        <taxon>Plasmodium (Vinckeia)</taxon>
    </lineage>
</organism>
<evidence type="ECO:0000313" key="4">
    <source>
        <dbReference type="Proteomes" id="UP000072874"/>
    </source>
</evidence>
<feature type="transmembrane region" description="Helical" evidence="1">
    <location>
        <begin position="273"/>
        <end position="298"/>
    </location>
</feature>
<sequence length="313" mass="36709">MDYRLCGRFDKLRNYFPDELNKPTKNDIHILGNIKNYCSNGESEETGCKTDLDKINGGCLWLFEQNIINNIDSLSEDKFKIIIIYIMMWLNYMINLKKDGEINNLNDFYTKYIETNMYYTNCKKDDKDCNSTLNDKTGYDSFKEFIEKNRYLLNISFDDVSKFYAAFKSLCNLYTELDSNDTKCKKCLESAKEFVKKYDELNVSDIAEYSPYYQILSILSKDYSNFKIYCKDNQVDCNDIPLLSPINTTKKKLQSSELNFEDTSSSSPITNKLIPVLSIFGAISIFLGISYKYSLFGFRKRFQKQKLREQIKK</sequence>
<dbReference type="VEuPathDB" id="PlasmoDB:PY07211"/>
<dbReference type="EMBL" id="LM993657">
    <property type="protein sequence ID" value="VTZ72713.1"/>
    <property type="molecule type" value="Genomic_DNA"/>
</dbReference>
<keyword evidence="1" id="KW-1133">Transmembrane helix</keyword>
<dbReference type="AlphaFoldDB" id="A0A077Y136"/>
<dbReference type="OrthoDB" id="534666at2759"/>
<dbReference type="Pfam" id="PF06022">
    <property type="entry name" value="Cir_Bir_Yir"/>
    <property type="match status" value="1"/>
</dbReference>
<proteinExistence type="predicted"/>
<dbReference type="VEuPathDB" id="PlasmoDB:PYYM_0319300"/>
<keyword evidence="1" id="KW-0472">Membrane</keyword>
<evidence type="ECO:0000313" key="5">
    <source>
        <dbReference type="Proteomes" id="UP000072904"/>
    </source>
</evidence>
<keyword evidence="1" id="KW-0812">Transmembrane</keyword>
<protein>
    <submittedName>
        <fullName evidence="2">YIR protein</fullName>
    </submittedName>
</protein>
<dbReference type="VEuPathDB" id="PlasmoDB:Py17XNL_000303761"/>
<reference evidence="3" key="4">
    <citation type="submission" date="2019-05" db="EMBL/GenBank/DDBJ databases">
        <authorList>
            <consortium name="Pathogen Informatics"/>
        </authorList>
    </citation>
    <scope>NUCLEOTIDE SEQUENCE</scope>
    <source>
        <strain evidence="3">17X</strain>
    </source>
</reference>
<name>A0A077Y136_PLAYE</name>
<dbReference type="RefSeq" id="XP_022811505.1">
    <property type="nucleotide sequence ID" value="XM_022955019.1"/>
</dbReference>
<dbReference type="GeneID" id="34859620"/>
<reference evidence="3" key="3">
    <citation type="submission" date="2014-05" db="EMBL/GenBank/DDBJ databases">
        <authorList>
            <person name="Aslett M.A."/>
            <person name="De Silva N."/>
        </authorList>
    </citation>
    <scope>NUCLEOTIDE SEQUENCE</scope>
    <source>
        <strain evidence="3">17X</strain>
    </source>
</reference>